<name>A0A1Q3D103_CEPFO</name>
<dbReference type="InterPro" id="IPR050593">
    <property type="entry name" value="LovG"/>
</dbReference>
<feature type="domain" description="Serine hydrolase" evidence="2">
    <location>
        <begin position="61"/>
        <end position="141"/>
    </location>
</feature>
<dbReference type="GO" id="GO:0005634">
    <property type="term" value="C:nucleus"/>
    <property type="evidence" value="ECO:0007669"/>
    <property type="project" value="TreeGrafter"/>
</dbReference>
<dbReference type="GO" id="GO:0016787">
    <property type="term" value="F:hydrolase activity"/>
    <property type="evidence" value="ECO:0007669"/>
    <property type="project" value="UniProtKB-KW"/>
</dbReference>
<gene>
    <name evidence="3" type="ORF">CFOL_v3_29619</name>
</gene>
<dbReference type="Proteomes" id="UP000187406">
    <property type="component" value="Unassembled WGS sequence"/>
</dbReference>
<reference evidence="4" key="1">
    <citation type="submission" date="2016-04" db="EMBL/GenBank/DDBJ databases">
        <title>Cephalotus genome sequencing.</title>
        <authorList>
            <person name="Fukushima K."/>
            <person name="Hasebe M."/>
            <person name="Fang X."/>
        </authorList>
    </citation>
    <scope>NUCLEOTIDE SEQUENCE [LARGE SCALE GENOMIC DNA]</scope>
    <source>
        <strain evidence="4">cv. St1</strain>
    </source>
</reference>
<dbReference type="PANTHER" id="PTHR48070">
    <property type="entry name" value="ESTERASE OVCA2"/>
    <property type="match status" value="1"/>
</dbReference>
<dbReference type="GO" id="GO:0005737">
    <property type="term" value="C:cytoplasm"/>
    <property type="evidence" value="ECO:0007669"/>
    <property type="project" value="TreeGrafter"/>
</dbReference>
<protein>
    <submittedName>
        <fullName evidence="3">FSH1 domain-containing protein</fullName>
    </submittedName>
</protein>
<evidence type="ECO:0000313" key="3">
    <source>
        <dbReference type="EMBL" id="GAV86186.1"/>
    </source>
</evidence>
<dbReference type="InParanoid" id="A0A1Q3D103"/>
<keyword evidence="1" id="KW-0378">Hydrolase</keyword>
<dbReference type="Gene3D" id="3.40.50.1820">
    <property type="entry name" value="alpha/beta hydrolase"/>
    <property type="match status" value="1"/>
</dbReference>
<comment type="caution">
    <text evidence="3">The sequence shown here is derived from an EMBL/GenBank/DDBJ whole genome shotgun (WGS) entry which is preliminary data.</text>
</comment>
<dbReference type="InterPro" id="IPR029058">
    <property type="entry name" value="AB_hydrolase_fold"/>
</dbReference>
<feature type="domain" description="Serine hydrolase" evidence="2">
    <location>
        <begin position="3"/>
        <end position="46"/>
    </location>
</feature>
<keyword evidence="4" id="KW-1185">Reference proteome</keyword>
<organism evidence="3 4">
    <name type="scientific">Cephalotus follicularis</name>
    <name type="common">Albany pitcher plant</name>
    <dbReference type="NCBI Taxonomy" id="3775"/>
    <lineage>
        <taxon>Eukaryota</taxon>
        <taxon>Viridiplantae</taxon>
        <taxon>Streptophyta</taxon>
        <taxon>Embryophyta</taxon>
        <taxon>Tracheophyta</taxon>
        <taxon>Spermatophyta</taxon>
        <taxon>Magnoliopsida</taxon>
        <taxon>eudicotyledons</taxon>
        <taxon>Gunneridae</taxon>
        <taxon>Pentapetalae</taxon>
        <taxon>rosids</taxon>
        <taxon>fabids</taxon>
        <taxon>Oxalidales</taxon>
        <taxon>Cephalotaceae</taxon>
        <taxon>Cephalotus</taxon>
    </lineage>
</organism>
<evidence type="ECO:0000256" key="1">
    <source>
        <dbReference type="ARBA" id="ARBA00022801"/>
    </source>
</evidence>
<proteinExistence type="predicted"/>
<evidence type="ECO:0000313" key="4">
    <source>
        <dbReference type="Proteomes" id="UP000187406"/>
    </source>
</evidence>
<sequence length="216" mass="24018">PRKLRILCLHAFRQNASSFKGRTASLAKKLRRIAEFVFIDAPHIYHSFTNPVSLSQPVILSGFGASLAYLKTVFFQKGPFDGILGFSQGSAMTALVYTQRGRLKGDIDFRFVILCYGFAIQLEELKHGSINYPSLHIFGSETGNDRQIGNQTSRNRRSLLRAQVRNSVVVCCLQVLSPTSPPPCPLLCRLKHSPNAHQVFVELLERAPPRSASSFG</sequence>
<dbReference type="AlphaFoldDB" id="A0A1Q3D103"/>
<dbReference type="Pfam" id="PF03959">
    <property type="entry name" value="FSH1"/>
    <property type="match status" value="2"/>
</dbReference>
<dbReference type="STRING" id="3775.A0A1Q3D103"/>
<accession>A0A1Q3D103</accession>
<dbReference type="PANTHER" id="PTHR48070:SF6">
    <property type="entry name" value="ESTERASE OVCA2"/>
    <property type="match status" value="1"/>
</dbReference>
<dbReference type="EMBL" id="BDDD01003812">
    <property type="protein sequence ID" value="GAV86186.1"/>
    <property type="molecule type" value="Genomic_DNA"/>
</dbReference>
<feature type="non-terminal residue" evidence="3">
    <location>
        <position position="1"/>
    </location>
</feature>
<evidence type="ECO:0000259" key="2">
    <source>
        <dbReference type="Pfam" id="PF03959"/>
    </source>
</evidence>
<dbReference type="OrthoDB" id="1692866at2759"/>
<dbReference type="InterPro" id="IPR005645">
    <property type="entry name" value="FSH-like_dom"/>
</dbReference>
<dbReference type="SUPFAM" id="SSF53474">
    <property type="entry name" value="alpha/beta-Hydrolases"/>
    <property type="match status" value="1"/>
</dbReference>